<keyword evidence="4" id="KW-0906">Nuclear pore complex</keyword>
<keyword evidence="3 4" id="KW-0539">Nucleus</keyword>
<evidence type="ECO:0000256" key="2">
    <source>
        <dbReference type="ARBA" id="ARBA00010186"/>
    </source>
</evidence>
<evidence type="ECO:0000256" key="4">
    <source>
        <dbReference type="RuleBase" id="RU364035"/>
    </source>
</evidence>
<evidence type="ECO:0000313" key="5">
    <source>
        <dbReference type="EMBL" id="KAJ2803407.1"/>
    </source>
</evidence>
<keyword evidence="6" id="KW-1185">Reference proteome</keyword>
<protein>
    <recommendedName>
        <fullName evidence="4">Nuclear pore protein</fullName>
    </recommendedName>
</protein>
<keyword evidence="4" id="KW-0472">Membrane</keyword>
<comment type="caution">
    <text evidence="5">The sequence shown here is derived from an EMBL/GenBank/DDBJ whole genome shotgun (WGS) entry which is preliminary data.</text>
</comment>
<keyword evidence="4" id="KW-0813">Transport</keyword>
<comment type="subcellular location">
    <subcellularLocation>
        <location evidence="1">Nucleus envelope</location>
    </subcellularLocation>
    <subcellularLocation>
        <location evidence="4">Nucleus</location>
        <location evidence="4">Nuclear pore complex</location>
    </subcellularLocation>
</comment>
<feature type="non-terminal residue" evidence="5">
    <location>
        <position position="507"/>
    </location>
</feature>
<sequence length="507" mass="55724">MTQAHSLSSLLEESKRLTTHLTLAEIPAVQRGIDLLESESRKLVARSVRSGRGVVDPRAHSFLASSGVDADGLADSAAPAALLSAFEMLQPTYDANVESFLAQQHEQSIVNAIEESELSTLDDFDSGMAAHMQQVWDDSQRRLFEELGQYQGHAYSTAFMNQSEAAIPDSSALTGNARGAFDLDSNGGMSVTQPRVERYAQVIRGLNDARVTAASRSVAATPQYDLLKGLEKATADSARELKSRQIGQVWTLLAHYYAGNDASPARIVSGACAYLEETFAEHVDRIVAQYPHDANVGGVPSIHRKVRGFLDVLFGRLGRVPQFLEVFNSEAIWAHMFVLYRCGHRQELLKYALEMEDIITDSDPGFVAHLKAFLDRASSSSSSSIRSEIPITSSSSSLEDPYKAALYKVLGRGNVPKKATQEVIQTTEDYLWTNLVLIRDADIIAVATGHPRNTLDALQTLMLKFSAAHFDPNGNNPLLYLRVLLLCGLFENAVDYLLQIDRYQIEA</sequence>
<dbReference type="OrthoDB" id="203824at2759"/>
<dbReference type="GO" id="GO:0017056">
    <property type="term" value="F:structural constituent of nuclear pore"/>
    <property type="evidence" value="ECO:0007669"/>
    <property type="project" value="InterPro"/>
</dbReference>
<dbReference type="Proteomes" id="UP001140094">
    <property type="component" value="Unassembled WGS sequence"/>
</dbReference>
<dbReference type="GO" id="GO:0016973">
    <property type="term" value="P:poly(A)+ mRNA export from nucleus"/>
    <property type="evidence" value="ECO:0007669"/>
    <property type="project" value="TreeGrafter"/>
</dbReference>
<dbReference type="GO" id="GO:0006606">
    <property type="term" value="P:protein import into nucleus"/>
    <property type="evidence" value="ECO:0007669"/>
    <property type="project" value="TreeGrafter"/>
</dbReference>
<evidence type="ECO:0000256" key="1">
    <source>
        <dbReference type="ARBA" id="ARBA00004259"/>
    </source>
</evidence>
<dbReference type="AlphaFoldDB" id="A0A9W8HUA3"/>
<dbReference type="Pfam" id="PF04097">
    <property type="entry name" value="Nic96"/>
    <property type="match status" value="1"/>
</dbReference>
<comment type="similarity">
    <text evidence="2 4">Belongs to the nucleoporin interacting component (NIC) family.</text>
</comment>
<reference evidence="5" key="1">
    <citation type="submission" date="2022-07" db="EMBL/GenBank/DDBJ databases">
        <title>Phylogenomic reconstructions and comparative analyses of Kickxellomycotina fungi.</title>
        <authorList>
            <person name="Reynolds N.K."/>
            <person name="Stajich J.E."/>
            <person name="Barry K."/>
            <person name="Grigoriev I.V."/>
            <person name="Crous P."/>
            <person name="Smith M.E."/>
        </authorList>
    </citation>
    <scope>NUCLEOTIDE SEQUENCE</scope>
    <source>
        <strain evidence="5">NRRL 1565</strain>
    </source>
</reference>
<dbReference type="GO" id="GO:0005643">
    <property type="term" value="C:nuclear pore"/>
    <property type="evidence" value="ECO:0007669"/>
    <property type="project" value="UniProtKB-SubCell"/>
</dbReference>
<dbReference type="EMBL" id="JANBUO010000530">
    <property type="protein sequence ID" value="KAJ2803407.1"/>
    <property type="molecule type" value="Genomic_DNA"/>
</dbReference>
<accession>A0A9W8HUA3</accession>
<evidence type="ECO:0000313" key="6">
    <source>
        <dbReference type="Proteomes" id="UP001140094"/>
    </source>
</evidence>
<name>A0A9W8HUA3_9FUNG</name>
<keyword evidence="4" id="KW-0509">mRNA transport</keyword>
<evidence type="ECO:0000256" key="3">
    <source>
        <dbReference type="ARBA" id="ARBA00023242"/>
    </source>
</evidence>
<organism evidence="5 6">
    <name type="scientific">Coemansia guatemalensis</name>
    <dbReference type="NCBI Taxonomy" id="2761395"/>
    <lineage>
        <taxon>Eukaryota</taxon>
        <taxon>Fungi</taxon>
        <taxon>Fungi incertae sedis</taxon>
        <taxon>Zoopagomycota</taxon>
        <taxon>Kickxellomycotina</taxon>
        <taxon>Kickxellomycetes</taxon>
        <taxon>Kickxellales</taxon>
        <taxon>Kickxellaceae</taxon>
        <taxon>Coemansia</taxon>
    </lineage>
</organism>
<keyword evidence="4" id="KW-0653">Protein transport</keyword>
<gene>
    <name evidence="5" type="primary">NIC96_1</name>
    <name evidence="5" type="ORF">H4R20_002911</name>
</gene>
<proteinExistence type="inferred from homology"/>
<dbReference type="PANTHER" id="PTHR11225:SF4">
    <property type="entry name" value="NUCLEAR PORE COMPLEX PROTEIN NUP93"/>
    <property type="match status" value="1"/>
</dbReference>
<dbReference type="PANTHER" id="PTHR11225">
    <property type="entry name" value="NUCLEAR PORE COMPLEX PROTEIN NUP93 NUCLEOPORIN NUP93 DEAD EYE PROTEIN"/>
    <property type="match status" value="1"/>
</dbReference>
<keyword evidence="4" id="KW-0811">Translocation</keyword>
<dbReference type="InterPro" id="IPR007231">
    <property type="entry name" value="Nucleoporin_int_Nup93/Nic96"/>
</dbReference>